<dbReference type="AlphaFoldDB" id="A0A832ZSP9"/>
<protein>
    <recommendedName>
        <fullName evidence="3">AAA+ ATPase domain-containing protein</fullName>
    </recommendedName>
</protein>
<accession>A0A832ZSP9</accession>
<gene>
    <name evidence="1" type="ORF">EYH50_01500</name>
</gene>
<feature type="non-terminal residue" evidence="1">
    <location>
        <position position="227"/>
    </location>
</feature>
<evidence type="ECO:0008006" key="3">
    <source>
        <dbReference type="Google" id="ProtNLM"/>
    </source>
</evidence>
<dbReference type="Gene3D" id="3.40.50.300">
    <property type="entry name" value="P-loop containing nucleotide triphosphate hydrolases"/>
    <property type="match status" value="1"/>
</dbReference>
<comment type="caution">
    <text evidence="1">The sequence shown here is derived from an EMBL/GenBank/DDBJ whole genome shotgun (WGS) entry which is preliminary data.</text>
</comment>
<dbReference type="Proteomes" id="UP000600071">
    <property type="component" value="Unassembled WGS sequence"/>
</dbReference>
<dbReference type="InterPro" id="IPR027417">
    <property type="entry name" value="P-loop_NTPase"/>
</dbReference>
<reference evidence="1" key="1">
    <citation type="journal article" date="2020" name="ISME J.">
        <title>Gammaproteobacteria mediating utilization of methyl-, sulfur- and petroleum organic compounds in deep ocean hydrothermal plumes.</title>
        <authorList>
            <person name="Zhou Z."/>
            <person name="Liu Y."/>
            <person name="Pan J."/>
            <person name="Cron B.R."/>
            <person name="Toner B.M."/>
            <person name="Anantharaman K."/>
            <person name="Breier J.A."/>
            <person name="Dick G.J."/>
            <person name="Li M."/>
        </authorList>
    </citation>
    <scope>NUCLEOTIDE SEQUENCE</scope>
    <source>
        <strain evidence="1">SZUA-1523</strain>
    </source>
</reference>
<evidence type="ECO:0000313" key="1">
    <source>
        <dbReference type="EMBL" id="HIQ23707.1"/>
    </source>
</evidence>
<dbReference type="EMBL" id="DQVR01000035">
    <property type="protein sequence ID" value="HIQ23707.1"/>
    <property type="molecule type" value="Genomic_DNA"/>
</dbReference>
<sequence length="227" mass="25429">MEAGCFETGWCDLSEEHRRIRTELEELITSYVKGNATEYWMSVVVAPYGSGKTTLLRHLEHFVESIGAKALRVELADIVEYIVERYGSIHESELPKILEEYAKEKLGEASSAVVLLVDEVEESYDLLRGIVEYETSPFRGVAEAIRTHSTSVYVVLAFGPSSTLKEAVFGPVAWRSRVFTLPLLPKPVIERMVSEALGGEFPEASSLLANMVWWASKGRIAWARMLV</sequence>
<proteinExistence type="predicted"/>
<organism evidence="1 2">
    <name type="scientific">Pyrodictium delaneyi</name>
    <dbReference type="NCBI Taxonomy" id="1273541"/>
    <lineage>
        <taxon>Archaea</taxon>
        <taxon>Thermoproteota</taxon>
        <taxon>Thermoprotei</taxon>
        <taxon>Desulfurococcales</taxon>
        <taxon>Pyrodictiaceae</taxon>
        <taxon>Pyrodictium</taxon>
    </lineage>
</organism>
<dbReference type="SUPFAM" id="SSF52540">
    <property type="entry name" value="P-loop containing nucleoside triphosphate hydrolases"/>
    <property type="match status" value="1"/>
</dbReference>
<evidence type="ECO:0000313" key="2">
    <source>
        <dbReference type="Proteomes" id="UP000600071"/>
    </source>
</evidence>
<name>A0A832ZSP9_9CREN</name>